<sequence length="897" mass="100910">MYERLKRDGDWLLIFRHDSTGGVFFTSDAEARSVGTDPDVEQKFSALNSLEEFRREDGKFQFKLHYPELDVTNIWKQSSNFAAIDVGQYLTNGNLAGGEYVTEQNAKIGSWVIVEKENPGSSKYVVEQPTAALEDQLRFQVPQSRLLPNKTYTLSCWVGYEVDTDHDTAAIFHARWYDGSNNDYTLGEHTAGDVFESAGNELIVDGILWKRHYARFTTPSTLSSSSMYWYCCYTTDTGKLPTGKRWLTNFMITDSQIVKNYTGDYDATTRGVRGYEPIYIESTANDWGGIEYSVSASTLADGSVDISNWYWAIGAKRSWPDATTTFPGPGINVNQAELWVYAPVGSRIGEYEVSARHIRDFSNNNIRLLATGVADGSSNLASCYINDVSVFTPEAKQQYQVRLIIFNDDMTVKTNRKYLLSSSTERSNFINGLNGLTTEPFVILSNGSMYADSAVDAAIQQYHPIEYRGSSYFSQYSYSYCAFGTGQLGIVYDRCMFDHESDGDSVVDTAFEDKAGIGSNGYGIPLIETMTVPTDTRQLLSDYGVIDGQYLIYKARACIDRNSAIANEDKMANLRFYNVVGDEVGRQNIHFYSAEKKETQEFFVQVPTGAVKFAVWSNLQPEYFDYVILTKGGMSTPSGIPHMISNINGIAAQEIVNSPITGNVVDDDSWWRAYNADSNLYAGINMPVQEIDNVQWGNYVLSGGEKCFTRTAGSSSPIEMQEVSIDPSRPYFLSLWVNAIDKQNSFLYFSVRVKNSSGDYRTLRLSDGSRTSTYINVDRVYGFPASNNQWVLLQGYILPHDWTDAQHQAFADKFNNYFGVINPEDDPTYQTSKGVGYYTTNADKSFRWNADDDKLILRYKDETTVENQVMWAFPIVTEVNVASSFEDNFTAIDFAMK</sequence>
<dbReference type="Proteomes" id="UP000202888">
    <property type="component" value="Segment"/>
</dbReference>
<evidence type="ECO:0000313" key="2">
    <source>
        <dbReference type="Proteomes" id="UP000202888"/>
    </source>
</evidence>
<accession>A0A0D4DAW6</accession>
<name>A0A0D4DAW6_9CAUD</name>
<proteinExistence type="predicted"/>
<dbReference type="GeneID" id="26628589"/>
<dbReference type="Gene3D" id="2.60.120.260">
    <property type="entry name" value="Galactose-binding domain-like"/>
    <property type="match status" value="1"/>
</dbReference>
<evidence type="ECO:0008006" key="3">
    <source>
        <dbReference type="Google" id="ProtNLM"/>
    </source>
</evidence>
<organism evidence="1 2">
    <name type="scientific">Vibrio phage ValKK3</name>
    <dbReference type="NCBI Taxonomy" id="1610855"/>
    <lineage>
        <taxon>Viruses</taxon>
        <taxon>Duplodnaviria</taxon>
        <taxon>Heunggongvirae</taxon>
        <taxon>Uroviricota</taxon>
        <taxon>Caudoviricetes</taxon>
        <taxon>Pantevenvirales</taxon>
        <taxon>Straboviridae</taxon>
        <taxon>Schizotequatrovirus</taxon>
        <taxon>Schizotequatrovirus valkk3</taxon>
    </lineage>
</organism>
<keyword evidence="2" id="KW-1185">Reference proteome</keyword>
<dbReference type="EMBL" id="KP671755">
    <property type="protein sequence ID" value="AJT61104.1"/>
    <property type="molecule type" value="Genomic_DNA"/>
</dbReference>
<evidence type="ECO:0000313" key="1">
    <source>
        <dbReference type="EMBL" id="AJT61104.1"/>
    </source>
</evidence>
<reference evidence="1 2" key="1">
    <citation type="journal article" date="2016" name="Genom Data">
        <title>Complete genome sequence of a giant Vibrio phage ValKK3 infecting Vibrio alginolyticus.</title>
        <authorList>
            <person name="Lal T.M."/>
            <person name="Sano M."/>
            <person name="Hatai K."/>
            <person name="Ransangan J."/>
        </authorList>
    </citation>
    <scope>NUCLEOTIDE SEQUENCE [LARGE SCALE GENOMIC DNA]</scope>
</reference>
<dbReference type="KEGG" id="vg:26628589"/>
<protein>
    <recommendedName>
        <fullName evidence="3">Tail connector protein</fullName>
    </recommendedName>
</protein>
<dbReference type="RefSeq" id="YP_009201366.1">
    <property type="nucleotide sequence ID" value="NC_028829.1"/>
</dbReference>
<dbReference type="OrthoDB" id="1211at10239"/>